<feature type="non-terminal residue" evidence="2">
    <location>
        <position position="1"/>
    </location>
</feature>
<accession>A0A821JP78</accession>
<proteinExistence type="predicted"/>
<feature type="region of interest" description="Disordered" evidence="1">
    <location>
        <begin position="1"/>
        <end position="49"/>
    </location>
</feature>
<evidence type="ECO:0000313" key="3">
    <source>
        <dbReference type="Proteomes" id="UP000663866"/>
    </source>
</evidence>
<reference evidence="2" key="1">
    <citation type="submission" date="2021-02" db="EMBL/GenBank/DDBJ databases">
        <authorList>
            <person name="Nowell W R."/>
        </authorList>
    </citation>
    <scope>NUCLEOTIDE SEQUENCE</scope>
</reference>
<keyword evidence="3" id="KW-1185">Reference proteome</keyword>
<name>A0A821JP78_9BILA</name>
<evidence type="ECO:0000313" key="2">
    <source>
        <dbReference type="EMBL" id="CAF4718137.1"/>
    </source>
</evidence>
<protein>
    <submittedName>
        <fullName evidence="2">Uncharacterized protein</fullName>
    </submittedName>
</protein>
<sequence length="49" mass="5462">MDEIKHIHENSSTLLSNNKNHDSNATTSVQNSQFKAKSTFISNESSELP</sequence>
<feature type="compositionally biased region" description="Polar residues" evidence="1">
    <location>
        <begin position="10"/>
        <end position="49"/>
    </location>
</feature>
<organism evidence="2 3">
    <name type="scientific">Rotaria magnacalcarata</name>
    <dbReference type="NCBI Taxonomy" id="392030"/>
    <lineage>
        <taxon>Eukaryota</taxon>
        <taxon>Metazoa</taxon>
        <taxon>Spiralia</taxon>
        <taxon>Gnathifera</taxon>
        <taxon>Rotifera</taxon>
        <taxon>Eurotatoria</taxon>
        <taxon>Bdelloidea</taxon>
        <taxon>Philodinida</taxon>
        <taxon>Philodinidae</taxon>
        <taxon>Rotaria</taxon>
    </lineage>
</organism>
<dbReference type="AlphaFoldDB" id="A0A821JP78"/>
<comment type="caution">
    <text evidence="2">The sequence shown here is derived from an EMBL/GenBank/DDBJ whole genome shotgun (WGS) entry which is preliminary data.</text>
</comment>
<dbReference type="Proteomes" id="UP000663866">
    <property type="component" value="Unassembled WGS sequence"/>
</dbReference>
<gene>
    <name evidence="2" type="ORF">OVN521_LOCUS48986</name>
</gene>
<dbReference type="EMBL" id="CAJOBG010104947">
    <property type="protein sequence ID" value="CAF4718137.1"/>
    <property type="molecule type" value="Genomic_DNA"/>
</dbReference>
<evidence type="ECO:0000256" key="1">
    <source>
        <dbReference type="SAM" id="MobiDB-lite"/>
    </source>
</evidence>